<evidence type="ECO:0000256" key="2">
    <source>
        <dbReference type="ARBA" id="ARBA00023121"/>
    </source>
</evidence>
<comment type="caution">
    <text evidence="3">The sequence shown here is derived from an EMBL/GenBank/DDBJ whole genome shotgun (WGS) entry which is preliminary data.</text>
</comment>
<dbReference type="InterPro" id="IPR050270">
    <property type="entry name" value="DegV_domain_contain"/>
</dbReference>
<dbReference type="Gene3D" id="3.40.50.10440">
    <property type="entry name" value="Dihydroxyacetone kinase, domain 1"/>
    <property type="match status" value="1"/>
</dbReference>
<name>A0A2Y9B8A4_9FIRM</name>
<reference evidence="3 4" key="1">
    <citation type="submission" date="2018-05" db="EMBL/GenBank/DDBJ databases">
        <title>The Hungate 1000. A catalogue of reference genomes from the rumen microbiome.</title>
        <authorList>
            <person name="Kelly W."/>
        </authorList>
    </citation>
    <scope>NUCLEOTIDE SEQUENCE [LARGE SCALE GENOMIC DNA]</scope>
    <source>
        <strain evidence="3 4">NLAE-zl-C242</strain>
    </source>
</reference>
<dbReference type="NCBIfam" id="TIGR00762">
    <property type="entry name" value="DegV"/>
    <property type="match status" value="1"/>
</dbReference>
<dbReference type="Gene3D" id="3.30.1180.10">
    <property type="match status" value="1"/>
</dbReference>
<sequence length="296" mass="33489">MMGDYVLSCCSTADLSPEHFKARDISFICFHYYMDGVEYADDLGQSMPFKDFYTKMKEGADTKTSQVNAGEFIEYFRGFLKQGKDILHVCLSSGISGVINSAMTAKEELEEEFPERKIYIVDSFGASSGYGLLMDRLADLRDEGMGIDEVYSWVEENRLNLHHWFFSSDLTFYVKGGRISKVSGWFGTALDICPLLNMDDEGRLIPRFKIRGKKKVIKEIVNKMELFAEGGLDYSKKCFISHSDCYEDARKVADMIESRFPKLQGKVVINSVGTTIGSHTGPGTVALFFWGEKRTH</sequence>
<evidence type="ECO:0000313" key="3">
    <source>
        <dbReference type="EMBL" id="PWJ32242.1"/>
    </source>
</evidence>
<dbReference type="EMBL" id="QGDL01000001">
    <property type="protein sequence ID" value="PWJ32242.1"/>
    <property type="molecule type" value="Genomic_DNA"/>
</dbReference>
<dbReference type="AlphaFoldDB" id="A0A2Y9B8A4"/>
<evidence type="ECO:0000313" key="4">
    <source>
        <dbReference type="Proteomes" id="UP000245845"/>
    </source>
</evidence>
<dbReference type="Pfam" id="PF02645">
    <property type="entry name" value="DegV"/>
    <property type="match status" value="1"/>
</dbReference>
<dbReference type="InterPro" id="IPR003797">
    <property type="entry name" value="DegV"/>
</dbReference>
<comment type="function">
    <text evidence="1">May bind long-chain fatty acids, such as palmitate, and may play a role in lipid transport or fatty acid metabolism.</text>
</comment>
<dbReference type="PROSITE" id="PS51482">
    <property type="entry name" value="DEGV"/>
    <property type="match status" value="1"/>
</dbReference>
<dbReference type="PANTHER" id="PTHR33434:SF3">
    <property type="entry name" value="DEGV DOMAIN-CONTAINING PROTEIN YITS"/>
    <property type="match status" value="1"/>
</dbReference>
<dbReference type="SUPFAM" id="SSF82549">
    <property type="entry name" value="DAK1/DegV-like"/>
    <property type="match status" value="1"/>
</dbReference>
<organism evidence="3 4">
    <name type="scientific">Faecalicatena orotica</name>
    <dbReference type="NCBI Taxonomy" id="1544"/>
    <lineage>
        <taxon>Bacteria</taxon>
        <taxon>Bacillati</taxon>
        <taxon>Bacillota</taxon>
        <taxon>Clostridia</taxon>
        <taxon>Lachnospirales</taxon>
        <taxon>Lachnospiraceae</taxon>
        <taxon>Faecalicatena</taxon>
    </lineage>
</organism>
<dbReference type="Proteomes" id="UP000245845">
    <property type="component" value="Unassembled WGS sequence"/>
</dbReference>
<dbReference type="GO" id="GO:0008289">
    <property type="term" value="F:lipid binding"/>
    <property type="evidence" value="ECO:0007669"/>
    <property type="project" value="UniProtKB-KW"/>
</dbReference>
<dbReference type="PANTHER" id="PTHR33434">
    <property type="entry name" value="DEGV DOMAIN-CONTAINING PROTEIN DR_1986-RELATED"/>
    <property type="match status" value="1"/>
</dbReference>
<dbReference type="InterPro" id="IPR043168">
    <property type="entry name" value="DegV_C"/>
</dbReference>
<keyword evidence="4" id="KW-1185">Reference proteome</keyword>
<protein>
    <submittedName>
        <fullName evidence="3">DegV family protein with EDD domain</fullName>
    </submittedName>
</protein>
<accession>A0A2Y9B8A4</accession>
<proteinExistence type="predicted"/>
<gene>
    <name evidence="3" type="ORF">A8806_101530</name>
</gene>
<dbReference type="Gene3D" id="2.20.28.50">
    <property type="entry name" value="degv family protein"/>
    <property type="match status" value="1"/>
</dbReference>
<keyword evidence="2" id="KW-0446">Lipid-binding</keyword>
<evidence type="ECO:0000256" key="1">
    <source>
        <dbReference type="ARBA" id="ARBA00003238"/>
    </source>
</evidence>